<protein>
    <recommendedName>
        <fullName evidence="3">Carboxylic ester hydrolase</fullName>
        <ecNumber evidence="3">3.1.1.-</ecNumber>
    </recommendedName>
</protein>
<dbReference type="SUPFAM" id="SSF53474">
    <property type="entry name" value="alpha/beta-Hydrolases"/>
    <property type="match status" value="1"/>
</dbReference>
<dbReference type="PROSITE" id="PS00122">
    <property type="entry name" value="CARBOXYLESTERASE_B_1"/>
    <property type="match status" value="1"/>
</dbReference>
<accession>A0AAD9FLU6</accession>
<evidence type="ECO:0000313" key="6">
    <source>
        <dbReference type="Proteomes" id="UP001182556"/>
    </source>
</evidence>
<gene>
    <name evidence="5" type="ORF">DB88DRAFT_499646</name>
</gene>
<dbReference type="PANTHER" id="PTHR43142:SF5">
    <property type="entry name" value="CARBOXYLIC ESTER HYDROLASE"/>
    <property type="match status" value="1"/>
</dbReference>
<keyword evidence="6" id="KW-1185">Reference proteome</keyword>
<evidence type="ECO:0000256" key="3">
    <source>
        <dbReference type="RuleBase" id="RU361235"/>
    </source>
</evidence>
<proteinExistence type="inferred from homology"/>
<evidence type="ECO:0000256" key="1">
    <source>
        <dbReference type="ARBA" id="ARBA00005964"/>
    </source>
</evidence>
<dbReference type="EMBL" id="JAODAN010000011">
    <property type="protein sequence ID" value="KAK1921119.1"/>
    <property type="molecule type" value="Genomic_DNA"/>
</dbReference>
<dbReference type="InterPro" id="IPR002018">
    <property type="entry name" value="CarbesteraseB"/>
</dbReference>
<evidence type="ECO:0000256" key="2">
    <source>
        <dbReference type="ARBA" id="ARBA00022801"/>
    </source>
</evidence>
<feature type="domain" description="Carboxylesterase type B" evidence="4">
    <location>
        <begin position="68"/>
        <end position="521"/>
    </location>
</feature>
<dbReference type="Pfam" id="PF00135">
    <property type="entry name" value="COesterase"/>
    <property type="match status" value="1"/>
</dbReference>
<comment type="caution">
    <text evidence="5">The sequence shown here is derived from an EMBL/GenBank/DDBJ whole genome shotgun (WGS) entry which is preliminary data.</text>
</comment>
<sequence length="576" mass="64175">MVAPSTMPKAKPLSASGVTTSAHFGIAPSIPPTCHHASRPSVNPTIPLSMTTEHTITHPTLQCQLTGTLDESGQVARYRGIRYATISKRWTRSRLVETLSGNVDARSYGPRCPQPDTLNNTADFGPHIPFPDCGQDDLDCLNLNVIAPKDVNEPLPVFFWIHGGSLLFGAASDPIWEPTRLVRGSIEAGRPIVIISINYRLGLFGFLAPNDDSDPDSCRGNFGFHDQVNALEWCQRHVGGFGGDPRRVTIGGESAGGCSVHAMITFQERLGEQRYFRRAVMQSGNFAVMGFWDRQRVDEIWGDALQELNLSGHDDPLDVMREVHWQRLLDTKTLAMDGYGVYSDGDFVSEPFLSARGDFLPSEPTVIDAVMHGDNADEGNIFRDAAASEGALDRLSTIARDILGEQAARELLDIYGLSDTASLDPSEVAWRLHRFPEDARFYLPSDKLIWVWPRAAFYHLDAKSPFASALWPKDCYHTHDLLYLFGNFDDFLQQDKNCAHLQLGERIRSTWLAFIHGKEPWRGAFTGTAARFTDQDVSFGPPEACRRWSMERKERLRRVKGLGFARIVAVATRAFP</sequence>
<dbReference type="InterPro" id="IPR029058">
    <property type="entry name" value="AB_hydrolase_fold"/>
</dbReference>
<keyword evidence="2 3" id="KW-0378">Hydrolase</keyword>
<dbReference type="AlphaFoldDB" id="A0AAD9FLU6"/>
<reference evidence="5" key="1">
    <citation type="submission" date="2023-02" db="EMBL/GenBank/DDBJ databases">
        <title>Identification and recombinant expression of a fungal hydrolase from Papiliotrema laurentii that hydrolyzes apple cutin and clears colloidal polyester polyurethane.</title>
        <authorList>
            <consortium name="DOE Joint Genome Institute"/>
            <person name="Roman V.A."/>
            <person name="Bojanowski C."/>
            <person name="Crable B.R."/>
            <person name="Wagner D.N."/>
            <person name="Hung C.S."/>
            <person name="Nadeau L.J."/>
            <person name="Schratz L."/>
            <person name="Haridas S."/>
            <person name="Pangilinan J."/>
            <person name="Lipzen A."/>
            <person name="Na H."/>
            <person name="Yan M."/>
            <person name="Ng V."/>
            <person name="Grigoriev I.V."/>
            <person name="Spatafora J.W."/>
            <person name="Barlow D."/>
            <person name="Biffinger J."/>
            <person name="Kelley-Loughnane N."/>
            <person name="Varaljay V.A."/>
            <person name="Crookes-Goodson W.J."/>
        </authorList>
    </citation>
    <scope>NUCLEOTIDE SEQUENCE</scope>
    <source>
        <strain evidence="5">5307AH</strain>
    </source>
</reference>
<dbReference type="InterPro" id="IPR019826">
    <property type="entry name" value="Carboxylesterase_B_AS"/>
</dbReference>
<name>A0AAD9FLU6_PAPLA</name>
<dbReference type="PANTHER" id="PTHR43142">
    <property type="entry name" value="CARBOXYLIC ESTER HYDROLASE"/>
    <property type="match status" value="1"/>
</dbReference>
<dbReference type="EC" id="3.1.1.-" evidence="3"/>
<dbReference type="Gene3D" id="3.40.50.1820">
    <property type="entry name" value="alpha/beta hydrolase"/>
    <property type="match status" value="1"/>
</dbReference>
<comment type="similarity">
    <text evidence="1 3">Belongs to the type-B carboxylesterase/lipase family.</text>
</comment>
<evidence type="ECO:0000259" key="4">
    <source>
        <dbReference type="Pfam" id="PF00135"/>
    </source>
</evidence>
<dbReference type="Proteomes" id="UP001182556">
    <property type="component" value="Unassembled WGS sequence"/>
</dbReference>
<organism evidence="5 6">
    <name type="scientific">Papiliotrema laurentii</name>
    <name type="common">Cryptococcus laurentii</name>
    <dbReference type="NCBI Taxonomy" id="5418"/>
    <lineage>
        <taxon>Eukaryota</taxon>
        <taxon>Fungi</taxon>
        <taxon>Dikarya</taxon>
        <taxon>Basidiomycota</taxon>
        <taxon>Agaricomycotina</taxon>
        <taxon>Tremellomycetes</taxon>
        <taxon>Tremellales</taxon>
        <taxon>Rhynchogastremaceae</taxon>
        <taxon>Papiliotrema</taxon>
    </lineage>
</organism>
<evidence type="ECO:0000313" key="5">
    <source>
        <dbReference type="EMBL" id="KAK1921119.1"/>
    </source>
</evidence>
<dbReference type="GO" id="GO:0016787">
    <property type="term" value="F:hydrolase activity"/>
    <property type="evidence" value="ECO:0007669"/>
    <property type="project" value="UniProtKB-KW"/>
</dbReference>